<reference evidence="2 3" key="1">
    <citation type="submission" date="2017-11" db="EMBL/GenBank/DDBJ databases">
        <title>De novo assembly and phasing of dikaryotic genomes from two isolates of Puccinia coronata f. sp. avenae, the causal agent of oat crown rust.</title>
        <authorList>
            <person name="Miller M.E."/>
            <person name="Zhang Y."/>
            <person name="Omidvar V."/>
            <person name="Sperschneider J."/>
            <person name="Schwessinger B."/>
            <person name="Raley C."/>
            <person name="Palmer J.M."/>
            <person name="Garnica D."/>
            <person name="Upadhyaya N."/>
            <person name="Rathjen J."/>
            <person name="Taylor J.M."/>
            <person name="Park R.F."/>
            <person name="Dodds P.N."/>
            <person name="Hirsch C.D."/>
            <person name="Kianian S.F."/>
            <person name="Figueroa M."/>
        </authorList>
    </citation>
    <scope>NUCLEOTIDE SEQUENCE [LARGE SCALE GENOMIC DNA]</scope>
    <source>
        <strain evidence="2">12NC29</strain>
    </source>
</reference>
<comment type="caution">
    <text evidence="2">The sequence shown here is derived from an EMBL/GenBank/DDBJ whole genome shotgun (WGS) entry which is preliminary data.</text>
</comment>
<evidence type="ECO:0000313" key="2">
    <source>
        <dbReference type="EMBL" id="PLW05827.1"/>
    </source>
</evidence>
<proteinExistence type="predicted"/>
<dbReference type="Proteomes" id="UP000235388">
    <property type="component" value="Unassembled WGS sequence"/>
</dbReference>
<dbReference type="EMBL" id="PGCJ01001385">
    <property type="protein sequence ID" value="PLW05827.1"/>
    <property type="molecule type" value="Genomic_DNA"/>
</dbReference>
<sequence>MRTIRQHIKHWLSTAKTVCNNSLKPIIFEITTYVAKEALNLREQDRIQHKLAGLGLRGHPGDTLGLVVSFCRTHARSGLCATQVPASGSLTSQQSPFDPHRFPTLSRRESIPPPTLDFCQSVRFVRIVICPRTHIAQSTGIMTRTRLSPIRVNLGVSAATLGSLSAVLRPPPRRDQLHVDLALEASSRSPLPRPIGPASGGGGGGSHRRSSPRADSTLFNLHGSSSYLVPSDEKFHDSPFVAALQENSSIATEILDTPAGLLAPKSHAHVDVIHRVQLNGKSWDEQDDWPHRGWYVRVLLAVAGSTQAQRVRRRIWGGANSSIDVIGTPHLSVDGETQGISTPQTTTMSGMRRRVFMGQNFWTHDVSFKTSLAQNANALLRINVALLRNAAGLMNELLKANKIPTWLASSLLVVEAIADYAQDKPVSDVELSRSTADELDENDKDNDDNDKDVNNPIPASVAFFRLAGPDK</sequence>
<dbReference type="AlphaFoldDB" id="A0A2N5RXV7"/>
<feature type="region of interest" description="Disordered" evidence="1">
    <location>
        <begin position="426"/>
        <end position="458"/>
    </location>
</feature>
<evidence type="ECO:0000256" key="1">
    <source>
        <dbReference type="SAM" id="MobiDB-lite"/>
    </source>
</evidence>
<dbReference type="STRING" id="200324.A0A2N5RXV7"/>
<feature type="region of interest" description="Disordered" evidence="1">
    <location>
        <begin position="184"/>
        <end position="216"/>
    </location>
</feature>
<organism evidence="2 3">
    <name type="scientific">Puccinia coronata f. sp. avenae</name>
    <dbReference type="NCBI Taxonomy" id="200324"/>
    <lineage>
        <taxon>Eukaryota</taxon>
        <taxon>Fungi</taxon>
        <taxon>Dikarya</taxon>
        <taxon>Basidiomycota</taxon>
        <taxon>Pucciniomycotina</taxon>
        <taxon>Pucciniomycetes</taxon>
        <taxon>Pucciniales</taxon>
        <taxon>Pucciniaceae</taxon>
        <taxon>Puccinia</taxon>
    </lineage>
</organism>
<gene>
    <name evidence="2" type="ORF">PCANC_25745</name>
</gene>
<evidence type="ECO:0000313" key="3">
    <source>
        <dbReference type="Proteomes" id="UP000235388"/>
    </source>
</evidence>
<protein>
    <submittedName>
        <fullName evidence="2">Uncharacterized protein</fullName>
    </submittedName>
</protein>
<keyword evidence="3" id="KW-1185">Reference proteome</keyword>
<feature type="compositionally biased region" description="Acidic residues" evidence="1">
    <location>
        <begin position="437"/>
        <end position="450"/>
    </location>
</feature>
<dbReference type="OrthoDB" id="162894at2759"/>
<name>A0A2N5RXV7_9BASI</name>
<accession>A0A2N5RXV7</accession>